<dbReference type="GO" id="GO:0046872">
    <property type="term" value="F:metal ion binding"/>
    <property type="evidence" value="ECO:0007669"/>
    <property type="project" value="UniProtKB-KW"/>
</dbReference>
<comment type="subcellular location">
    <subcellularLocation>
        <location evidence="1 7">Nucleus</location>
    </subcellularLocation>
</comment>
<dbReference type="Proteomes" id="UP001558652">
    <property type="component" value="Unassembled WGS sequence"/>
</dbReference>
<name>A0ABD0Y9A8_9HEMI</name>
<dbReference type="Gene3D" id="3.40.50.300">
    <property type="entry name" value="P-loop containing nucleotide triphosphate hydrolases"/>
    <property type="match status" value="1"/>
</dbReference>
<dbReference type="SMART" id="SM01074">
    <property type="entry name" value="Cdc6_C"/>
    <property type="match status" value="1"/>
</dbReference>
<dbReference type="InterPro" id="IPR050311">
    <property type="entry name" value="ORC1/CDC6"/>
</dbReference>
<keyword evidence="5 7" id="KW-0238">DNA-binding</keyword>
<dbReference type="EMBL" id="JBFDAA010000011">
    <property type="protein sequence ID" value="KAL1123842.1"/>
    <property type="molecule type" value="Genomic_DNA"/>
</dbReference>
<dbReference type="SUPFAM" id="SSF52540">
    <property type="entry name" value="P-loop containing nucleoside triphosphate hydrolases"/>
    <property type="match status" value="1"/>
</dbReference>
<evidence type="ECO:0000259" key="8">
    <source>
        <dbReference type="SMART" id="SM01074"/>
    </source>
</evidence>
<keyword evidence="3 7" id="KW-0235">DNA replication</keyword>
<evidence type="ECO:0000313" key="10">
    <source>
        <dbReference type="Proteomes" id="UP001558652"/>
    </source>
</evidence>
<dbReference type="InterPro" id="IPR003959">
    <property type="entry name" value="ATPase_AAA_core"/>
</dbReference>
<comment type="caution">
    <text evidence="9">The sequence shown here is derived from an EMBL/GenBank/DDBJ whole genome shotgun (WGS) entry which is preliminary data.</text>
</comment>
<dbReference type="GO" id="GO:0005524">
    <property type="term" value="F:ATP binding"/>
    <property type="evidence" value="ECO:0007669"/>
    <property type="project" value="UniProtKB-KW"/>
</dbReference>
<gene>
    <name evidence="9" type="ORF">AAG570_001613</name>
</gene>
<comment type="subunit">
    <text evidence="7">ORC is composed of six subunits.</text>
</comment>
<protein>
    <recommendedName>
        <fullName evidence="7">Origin recognition complex subunit 1</fullName>
    </recommendedName>
</protein>
<evidence type="ECO:0000256" key="4">
    <source>
        <dbReference type="ARBA" id="ARBA00022723"/>
    </source>
</evidence>
<dbReference type="Pfam" id="PF09079">
    <property type="entry name" value="WHD_Cdc6"/>
    <property type="match status" value="1"/>
</dbReference>
<evidence type="ECO:0000256" key="6">
    <source>
        <dbReference type="ARBA" id="ARBA00023242"/>
    </source>
</evidence>
<keyword evidence="6 7" id="KW-0539">Nucleus</keyword>
<dbReference type="InterPro" id="IPR015163">
    <property type="entry name" value="Cdc6_C"/>
</dbReference>
<dbReference type="Pfam" id="PF00004">
    <property type="entry name" value="AAA"/>
    <property type="match status" value="1"/>
</dbReference>
<proteinExistence type="inferred from homology"/>
<evidence type="ECO:0000256" key="3">
    <source>
        <dbReference type="ARBA" id="ARBA00022705"/>
    </source>
</evidence>
<dbReference type="Gene3D" id="1.10.8.60">
    <property type="match status" value="1"/>
</dbReference>
<dbReference type="AlphaFoldDB" id="A0ABD0Y9A8"/>
<evidence type="ECO:0000256" key="7">
    <source>
        <dbReference type="RuleBase" id="RU365058"/>
    </source>
</evidence>
<dbReference type="InterPro" id="IPR027417">
    <property type="entry name" value="P-loop_NTPase"/>
</dbReference>
<dbReference type="InterPro" id="IPR036390">
    <property type="entry name" value="WH_DNA-bd_sf"/>
</dbReference>
<evidence type="ECO:0000313" key="9">
    <source>
        <dbReference type="EMBL" id="KAL1123842.1"/>
    </source>
</evidence>
<keyword evidence="7" id="KW-0547">Nucleotide-binding</keyword>
<evidence type="ECO:0000256" key="1">
    <source>
        <dbReference type="ARBA" id="ARBA00004123"/>
    </source>
</evidence>
<keyword evidence="10" id="KW-1185">Reference proteome</keyword>
<reference evidence="9 10" key="1">
    <citation type="submission" date="2024-07" db="EMBL/GenBank/DDBJ databases">
        <title>Chromosome-level genome assembly of the water stick insect Ranatra chinensis (Heteroptera: Nepidae).</title>
        <authorList>
            <person name="Liu X."/>
        </authorList>
    </citation>
    <scope>NUCLEOTIDE SEQUENCE [LARGE SCALE GENOMIC DNA]</scope>
    <source>
        <strain evidence="9">Cailab_2021Rc</strain>
        <tissue evidence="9">Muscle</tissue>
    </source>
</reference>
<organism evidence="9 10">
    <name type="scientific">Ranatra chinensis</name>
    <dbReference type="NCBI Taxonomy" id="642074"/>
    <lineage>
        <taxon>Eukaryota</taxon>
        <taxon>Metazoa</taxon>
        <taxon>Ecdysozoa</taxon>
        <taxon>Arthropoda</taxon>
        <taxon>Hexapoda</taxon>
        <taxon>Insecta</taxon>
        <taxon>Pterygota</taxon>
        <taxon>Neoptera</taxon>
        <taxon>Paraneoptera</taxon>
        <taxon>Hemiptera</taxon>
        <taxon>Heteroptera</taxon>
        <taxon>Panheteroptera</taxon>
        <taxon>Nepomorpha</taxon>
        <taxon>Nepidae</taxon>
        <taxon>Ranatrinae</taxon>
        <taxon>Ranatra</taxon>
    </lineage>
</organism>
<evidence type="ECO:0000256" key="2">
    <source>
        <dbReference type="ARBA" id="ARBA00008398"/>
    </source>
</evidence>
<comment type="similarity">
    <text evidence="2 7">Belongs to the ORC1 family.</text>
</comment>
<dbReference type="PANTHER" id="PTHR10763">
    <property type="entry name" value="CELL DIVISION CONTROL PROTEIN 6-RELATED"/>
    <property type="match status" value="1"/>
</dbReference>
<dbReference type="PANTHER" id="PTHR10763:SF23">
    <property type="entry name" value="ORIGIN RECOGNITION COMPLEX SUBUNIT 1"/>
    <property type="match status" value="1"/>
</dbReference>
<dbReference type="GO" id="GO:0003677">
    <property type="term" value="F:DNA binding"/>
    <property type="evidence" value="ECO:0007669"/>
    <property type="project" value="UniProtKB-KW"/>
</dbReference>
<feature type="domain" description="Cdc6 C-terminal" evidence="8">
    <location>
        <begin position="200"/>
        <end position="280"/>
    </location>
</feature>
<keyword evidence="7" id="KW-0067">ATP-binding</keyword>
<comment type="function">
    <text evidence="7">Component of the origin recognition complex (ORC) that binds origins of replication. DNA-binding is ATP-dependent, however specific DNA sequences that define origins of replication have not been identified so far. ORC is required to assemble the pre-replication complex necessary to initiate DNA replication.</text>
</comment>
<dbReference type="GO" id="GO:0006260">
    <property type="term" value="P:DNA replication"/>
    <property type="evidence" value="ECO:0007669"/>
    <property type="project" value="UniProtKB-KW"/>
</dbReference>
<dbReference type="GO" id="GO:0005634">
    <property type="term" value="C:nucleus"/>
    <property type="evidence" value="ECO:0007669"/>
    <property type="project" value="UniProtKB-SubCell"/>
</dbReference>
<evidence type="ECO:0000256" key="5">
    <source>
        <dbReference type="ARBA" id="ARBA00023125"/>
    </source>
</evidence>
<keyword evidence="4" id="KW-0479">Metal-binding</keyword>
<dbReference type="SUPFAM" id="SSF46785">
    <property type="entry name" value="Winged helix' DNA-binding domain"/>
    <property type="match status" value="1"/>
</dbReference>
<sequence>MYISGVPGTGKTATVHAVVCHLQKSALDKDLPSFCASIILPFFVEVNGLRLTEPRQAYVRVVQMLMGEKMSPEQAHRTLEKRFCSSKPKMSTVLLIDEGLTRLVFHPYSYQQLQEIVMNRLEGSSAFHPDAVQLVASDARRALDICRRATELVGSGEVEGELSDSQTVTVLHVEKCLNQIFTGARVQAIRNTSLMGQYLLRSIRDETLRTGLEETNLRQVYNHLKAVCALEGVTMPTVGEVLSICWTLAKCGLVLAEKGRSDINKKLSLNVSSDDIHYALSC</sequence>
<accession>A0ABD0Y9A8</accession>